<feature type="transmembrane region" description="Helical" evidence="2">
    <location>
        <begin position="193"/>
        <end position="215"/>
    </location>
</feature>
<evidence type="ECO:0008006" key="5">
    <source>
        <dbReference type="Google" id="ProtNLM"/>
    </source>
</evidence>
<accession>A0ABU4ZFK6</accession>
<keyword evidence="2" id="KW-1133">Transmembrane helix</keyword>
<keyword evidence="2" id="KW-0812">Transmembrane</keyword>
<evidence type="ECO:0000313" key="4">
    <source>
        <dbReference type="Proteomes" id="UP001276840"/>
    </source>
</evidence>
<feature type="region of interest" description="Disordered" evidence="1">
    <location>
        <begin position="224"/>
        <end position="261"/>
    </location>
</feature>
<feature type="transmembrane region" description="Helical" evidence="2">
    <location>
        <begin position="76"/>
        <end position="94"/>
    </location>
</feature>
<gene>
    <name evidence="3" type="ORF">RFM68_06425</name>
</gene>
<dbReference type="Proteomes" id="UP001276840">
    <property type="component" value="Unassembled WGS sequence"/>
</dbReference>
<feature type="transmembrane region" description="Helical" evidence="2">
    <location>
        <begin position="135"/>
        <end position="154"/>
    </location>
</feature>
<dbReference type="RefSeq" id="WP_320231875.1">
    <property type="nucleotide sequence ID" value="NZ_JAVIJF010000004.1"/>
</dbReference>
<sequence>MSLENDTERTTPGALRWSGPLLAFLGIALICALILETRSERSVTTWWILNSGLSAERVMPLAGLGVAIALARGRHMAVALATFLLGVVLGIAFRDRYLAIMADVPGLTTHLFLTGPVSALTAGLLLILPARVRRWILPVCAMLIGAMLGVATTLTDPTLHDPAISMIATLIGLWILAAIGLSGHAFWHGWFPIAARILGSWLIAIGLLLGGAAIASKPPVLARPPPPASLTEGGANRFETPFAGINRQGDRSRNAARPSLP</sequence>
<dbReference type="EMBL" id="JAVIJF010000004">
    <property type="protein sequence ID" value="MDX8524133.1"/>
    <property type="molecule type" value="Genomic_DNA"/>
</dbReference>
<protein>
    <recommendedName>
        <fullName evidence="5">DUF1109 domain-containing protein</fullName>
    </recommendedName>
</protein>
<name>A0ABU4ZFK6_9HYPH</name>
<evidence type="ECO:0000256" key="1">
    <source>
        <dbReference type="SAM" id="MobiDB-lite"/>
    </source>
</evidence>
<evidence type="ECO:0000313" key="3">
    <source>
        <dbReference type="EMBL" id="MDX8524133.1"/>
    </source>
</evidence>
<keyword evidence="2" id="KW-0472">Membrane</keyword>
<keyword evidence="4" id="KW-1185">Reference proteome</keyword>
<feature type="transmembrane region" description="Helical" evidence="2">
    <location>
        <begin position="17"/>
        <end position="35"/>
    </location>
</feature>
<comment type="caution">
    <text evidence="3">The sequence shown here is derived from an EMBL/GenBank/DDBJ whole genome shotgun (WGS) entry which is preliminary data.</text>
</comment>
<organism evidence="3 4">
    <name type="scientific">Mesorhizobium montanum</name>
    <dbReference type="NCBI Taxonomy" id="3072323"/>
    <lineage>
        <taxon>Bacteria</taxon>
        <taxon>Pseudomonadati</taxon>
        <taxon>Pseudomonadota</taxon>
        <taxon>Alphaproteobacteria</taxon>
        <taxon>Hyphomicrobiales</taxon>
        <taxon>Phyllobacteriaceae</taxon>
        <taxon>Mesorhizobium</taxon>
    </lineage>
</organism>
<feature type="transmembrane region" description="Helical" evidence="2">
    <location>
        <begin position="106"/>
        <end position="129"/>
    </location>
</feature>
<evidence type="ECO:0000256" key="2">
    <source>
        <dbReference type="SAM" id="Phobius"/>
    </source>
</evidence>
<feature type="transmembrane region" description="Helical" evidence="2">
    <location>
        <begin position="166"/>
        <end position="187"/>
    </location>
</feature>
<proteinExistence type="predicted"/>
<reference evidence="3 4" key="1">
    <citation type="submission" date="2023-08" db="EMBL/GenBank/DDBJ databases">
        <title>Implementing the SeqCode for naming new Mesorhizobium species isolated from Vachellia karroo root nodules.</title>
        <authorList>
            <person name="Van Lill M."/>
        </authorList>
    </citation>
    <scope>NUCLEOTIDE SEQUENCE [LARGE SCALE GENOMIC DNA]</scope>
    <source>
        <strain evidence="3 4">MSK 1335</strain>
    </source>
</reference>